<gene>
    <name evidence="1" type="ORF">GSI_12001</name>
</gene>
<protein>
    <submittedName>
        <fullName evidence="1">Uncharacterized protein</fullName>
    </submittedName>
</protein>
<organism evidence="1 2">
    <name type="scientific">Ganoderma sinense ZZ0214-1</name>
    <dbReference type="NCBI Taxonomy" id="1077348"/>
    <lineage>
        <taxon>Eukaryota</taxon>
        <taxon>Fungi</taxon>
        <taxon>Dikarya</taxon>
        <taxon>Basidiomycota</taxon>
        <taxon>Agaricomycotina</taxon>
        <taxon>Agaricomycetes</taxon>
        <taxon>Polyporales</taxon>
        <taxon>Polyporaceae</taxon>
        <taxon>Ganoderma</taxon>
    </lineage>
</organism>
<dbReference type="Proteomes" id="UP000230002">
    <property type="component" value="Unassembled WGS sequence"/>
</dbReference>
<evidence type="ECO:0000313" key="1">
    <source>
        <dbReference type="EMBL" id="PIL26245.1"/>
    </source>
</evidence>
<name>A0A2G8RXK1_9APHY</name>
<comment type="caution">
    <text evidence="1">The sequence shown here is derived from an EMBL/GenBank/DDBJ whole genome shotgun (WGS) entry which is preliminary data.</text>
</comment>
<sequence length="60" mass="6575">MAHVQLGPHADSLAQGGEDFTSGAFVKFPSDNKTNPTKAWVVFAEEIHHRNRGPKDEVVC</sequence>
<keyword evidence="2" id="KW-1185">Reference proteome</keyword>
<evidence type="ECO:0000313" key="2">
    <source>
        <dbReference type="Proteomes" id="UP000230002"/>
    </source>
</evidence>
<proteinExistence type="predicted"/>
<dbReference type="AlphaFoldDB" id="A0A2G8RXK1"/>
<dbReference type="EMBL" id="AYKW01000045">
    <property type="protein sequence ID" value="PIL26245.1"/>
    <property type="molecule type" value="Genomic_DNA"/>
</dbReference>
<reference evidence="1 2" key="1">
    <citation type="journal article" date="2015" name="Sci. Rep.">
        <title>Chromosome-level genome map provides insights into diverse defense mechanisms in the medicinal fungus Ganoderma sinense.</title>
        <authorList>
            <person name="Zhu Y."/>
            <person name="Xu J."/>
            <person name="Sun C."/>
            <person name="Zhou S."/>
            <person name="Xu H."/>
            <person name="Nelson D.R."/>
            <person name="Qian J."/>
            <person name="Song J."/>
            <person name="Luo H."/>
            <person name="Xiang L."/>
            <person name="Li Y."/>
            <person name="Xu Z."/>
            <person name="Ji A."/>
            <person name="Wang L."/>
            <person name="Lu S."/>
            <person name="Hayward A."/>
            <person name="Sun W."/>
            <person name="Li X."/>
            <person name="Schwartz D.C."/>
            <person name="Wang Y."/>
            <person name="Chen S."/>
        </authorList>
    </citation>
    <scope>NUCLEOTIDE SEQUENCE [LARGE SCALE GENOMIC DNA]</scope>
    <source>
        <strain evidence="1 2">ZZ0214-1</strain>
    </source>
</reference>
<accession>A0A2G8RXK1</accession>